<dbReference type="InterPro" id="IPR036852">
    <property type="entry name" value="Peptidase_S8/S53_dom_sf"/>
</dbReference>
<accession>A0A841BFC0</accession>
<organism evidence="1 2">
    <name type="scientific">Allocatelliglobosispora scoriae</name>
    <dbReference type="NCBI Taxonomy" id="643052"/>
    <lineage>
        <taxon>Bacteria</taxon>
        <taxon>Bacillati</taxon>
        <taxon>Actinomycetota</taxon>
        <taxon>Actinomycetes</taxon>
        <taxon>Micromonosporales</taxon>
        <taxon>Micromonosporaceae</taxon>
        <taxon>Allocatelliglobosispora</taxon>
    </lineage>
</organism>
<dbReference type="Proteomes" id="UP000587527">
    <property type="component" value="Unassembled WGS sequence"/>
</dbReference>
<sequence length="90" mass="9080">MGGRAGAAHRDALRGFEVALPAQAARRIAADTGVRCGHSDFGGRAISGFDAIDGGIADDGNGHGLRGTRAGIVREHDSIVIDLAGCDVAL</sequence>
<dbReference type="GO" id="GO:0004252">
    <property type="term" value="F:serine-type endopeptidase activity"/>
    <property type="evidence" value="ECO:0007669"/>
    <property type="project" value="InterPro"/>
</dbReference>
<name>A0A841BFC0_9ACTN</name>
<proteinExistence type="predicted"/>
<protein>
    <submittedName>
        <fullName evidence="1">Uncharacterized protein</fullName>
    </submittedName>
</protein>
<reference evidence="1 2" key="1">
    <citation type="submission" date="2020-08" db="EMBL/GenBank/DDBJ databases">
        <title>Sequencing the genomes of 1000 actinobacteria strains.</title>
        <authorList>
            <person name="Klenk H.-P."/>
        </authorList>
    </citation>
    <scope>NUCLEOTIDE SEQUENCE [LARGE SCALE GENOMIC DNA]</scope>
    <source>
        <strain evidence="1 2">DSM 45362</strain>
    </source>
</reference>
<evidence type="ECO:0000313" key="2">
    <source>
        <dbReference type="Proteomes" id="UP000587527"/>
    </source>
</evidence>
<dbReference type="EMBL" id="JACHMN010000001">
    <property type="protein sequence ID" value="MBB5867787.1"/>
    <property type="molecule type" value="Genomic_DNA"/>
</dbReference>
<keyword evidence="2" id="KW-1185">Reference proteome</keyword>
<dbReference type="AlphaFoldDB" id="A0A841BFC0"/>
<evidence type="ECO:0000313" key="1">
    <source>
        <dbReference type="EMBL" id="MBB5867787.1"/>
    </source>
</evidence>
<dbReference type="SUPFAM" id="SSF52743">
    <property type="entry name" value="Subtilisin-like"/>
    <property type="match status" value="1"/>
</dbReference>
<comment type="caution">
    <text evidence="1">The sequence shown here is derived from an EMBL/GenBank/DDBJ whole genome shotgun (WGS) entry which is preliminary data.</text>
</comment>
<gene>
    <name evidence="1" type="ORF">F4553_001166</name>
</gene>
<dbReference type="GO" id="GO:0006508">
    <property type="term" value="P:proteolysis"/>
    <property type="evidence" value="ECO:0007669"/>
    <property type="project" value="InterPro"/>
</dbReference>
<dbReference type="RefSeq" id="WP_184833287.1">
    <property type="nucleotide sequence ID" value="NZ_JACHMN010000001.1"/>
</dbReference>